<name>A0A1S1P0S0_METEX</name>
<dbReference type="PANTHER" id="PTHR37827">
    <property type="entry name" value="TUDOR DOMAIN-CONTAINING PROTEIN"/>
    <property type="match status" value="1"/>
</dbReference>
<organism evidence="2 3">
    <name type="scientific">Methylorubrum extorquens</name>
    <name type="common">Methylobacterium dichloromethanicum</name>
    <name type="synonym">Methylobacterium extorquens</name>
    <dbReference type="NCBI Taxonomy" id="408"/>
    <lineage>
        <taxon>Bacteria</taxon>
        <taxon>Pseudomonadati</taxon>
        <taxon>Pseudomonadota</taxon>
        <taxon>Alphaproteobacteria</taxon>
        <taxon>Hyphomicrobiales</taxon>
        <taxon>Methylobacteriaceae</taxon>
        <taxon>Methylorubrum</taxon>
    </lineage>
</organism>
<keyword evidence="2" id="KW-0540">Nuclease</keyword>
<proteinExistence type="predicted"/>
<sequence length="125" mass="14061">MVGRRARRWRDADPETHGPKPAATPICPLCERPIPAHARQSLHHLTPKMKGGAHGATVRLHQICHSAIHARYSEAEIARRLAEVEALRADPEIARFLDWVRGKPDDFHASTRKTCDRRGDGGVRR</sequence>
<dbReference type="EMBL" id="MNAO01000463">
    <property type="protein sequence ID" value="OHV14716.1"/>
    <property type="molecule type" value="Genomic_DNA"/>
</dbReference>
<keyword evidence="2" id="KW-0255">Endonuclease</keyword>
<dbReference type="PANTHER" id="PTHR37827:SF1">
    <property type="entry name" value="HNH DOMAIN-CONTAINING PROTEIN"/>
    <property type="match status" value="1"/>
</dbReference>
<comment type="caution">
    <text evidence="2">The sequence shown here is derived from an EMBL/GenBank/DDBJ whole genome shotgun (WGS) entry which is preliminary data.</text>
</comment>
<evidence type="ECO:0000313" key="2">
    <source>
        <dbReference type="EMBL" id="OHV14716.1"/>
    </source>
</evidence>
<accession>A0A1S1P0S0</accession>
<feature type="region of interest" description="Disordered" evidence="1">
    <location>
        <begin position="104"/>
        <end position="125"/>
    </location>
</feature>
<dbReference type="Proteomes" id="UP000180215">
    <property type="component" value="Unassembled WGS sequence"/>
</dbReference>
<feature type="region of interest" description="Disordered" evidence="1">
    <location>
        <begin position="1"/>
        <end position="26"/>
    </location>
</feature>
<dbReference type="GO" id="GO:0004519">
    <property type="term" value="F:endonuclease activity"/>
    <property type="evidence" value="ECO:0007669"/>
    <property type="project" value="UniProtKB-KW"/>
</dbReference>
<evidence type="ECO:0000313" key="3">
    <source>
        <dbReference type="Proteomes" id="UP000180215"/>
    </source>
</evidence>
<evidence type="ECO:0000256" key="1">
    <source>
        <dbReference type="SAM" id="MobiDB-lite"/>
    </source>
</evidence>
<reference evidence="2 3" key="1">
    <citation type="submission" date="2016-10" db="EMBL/GenBank/DDBJ databases">
        <title>Draft genome sequence of Methylobacterium extorquens CP3, a seed endophyte of Crotalaria pumila with plant growth-promoting and metal tolerance properties.</title>
        <authorList>
            <person name="Sanchez-Lopez A.S."/>
            <person name="Van Hamme J.D."/>
            <person name="Thijs S."/>
            <person name="Mcammond B.M."/>
            <person name="Stevens V."/>
            <person name="Gonzalez-Chavez M.D.C."/>
            <person name="Vangronsveld J."/>
        </authorList>
    </citation>
    <scope>NUCLEOTIDE SEQUENCE [LARGE SCALE GENOMIC DNA]</scope>
    <source>
        <strain evidence="2 3">CP3</strain>
    </source>
</reference>
<dbReference type="AlphaFoldDB" id="A0A1S1P0S0"/>
<keyword evidence="2" id="KW-0378">Hydrolase</keyword>
<gene>
    <name evidence="2" type="ORF">BK022_24395</name>
</gene>
<feature type="compositionally biased region" description="Basic and acidic residues" evidence="1">
    <location>
        <begin position="9"/>
        <end position="18"/>
    </location>
</feature>
<protein>
    <submittedName>
        <fullName evidence="2">Restriction endonuclease</fullName>
    </submittedName>
</protein>